<gene>
    <name evidence="1" type="ORF">FRX48_03942</name>
</gene>
<dbReference type="AlphaFoldDB" id="A0A5M8PS31"/>
<dbReference type="Proteomes" id="UP000324767">
    <property type="component" value="Unassembled WGS sequence"/>
</dbReference>
<sequence>MASKSSLDMALRSRLRVWSRKGALIWPRKPPRYGLNGRLNMASRSRLDMPLNPPPNMAWKRRLAMASKAASIWPQWSPQYGLEKPPRYALKIRPRIWPGKGASIWPRRPPRYGLNGRLNMASKSRLDMVLKSRLRIWSSKGALIWPRRPPRYGLNGRLNMAPRSRLNMALKGASEYGVEKAPQYGLERRLSTGLTQ</sequence>
<organism evidence="1 2">
    <name type="scientific">Lasallia pustulata</name>
    <dbReference type="NCBI Taxonomy" id="136370"/>
    <lineage>
        <taxon>Eukaryota</taxon>
        <taxon>Fungi</taxon>
        <taxon>Dikarya</taxon>
        <taxon>Ascomycota</taxon>
        <taxon>Pezizomycotina</taxon>
        <taxon>Lecanoromycetes</taxon>
        <taxon>OSLEUM clade</taxon>
        <taxon>Umbilicariomycetidae</taxon>
        <taxon>Umbilicariales</taxon>
        <taxon>Umbilicariaceae</taxon>
        <taxon>Lasallia</taxon>
    </lineage>
</organism>
<protein>
    <submittedName>
        <fullName evidence="1">Uncharacterized protein</fullName>
    </submittedName>
</protein>
<dbReference type="EMBL" id="VXIT01000006">
    <property type="protein sequence ID" value="KAA6411792.1"/>
    <property type="molecule type" value="Genomic_DNA"/>
</dbReference>
<evidence type="ECO:0000313" key="1">
    <source>
        <dbReference type="EMBL" id="KAA6411792.1"/>
    </source>
</evidence>
<accession>A0A5M8PS31</accession>
<evidence type="ECO:0000313" key="2">
    <source>
        <dbReference type="Proteomes" id="UP000324767"/>
    </source>
</evidence>
<proteinExistence type="predicted"/>
<comment type="caution">
    <text evidence="1">The sequence shown here is derived from an EMBL/GenBank/DDBJ whole genome shotgun (WGS) entry which is preliminary data.</text>
</comment>
<name>A0A5M8PS31_9LECA</name>
<reference evidence="1 2" key="1">
    <citation type="submission" date="2019-09" db="EMBL/GenBank/DDBJ databases">
        <title>The hologenome of the rock-dwelling lichen Lasallia pustulata.</title>
        <authorList>
            <person name="Greshake Tzovaras B."/>
            <person name="Segers F."/>
            <person name="Bicker A."/>
            <person name="Dal Grande F."/>
            <person name="Otte J."/>
            <person name="Hankeln T."/>
            <person name="Schmitt I."/>
            <person name="Ebersberger I."/>
        </authorList>
    </citation>
    <scope>NUCLEOTIDE SEQUENCE [LARGE SCALE GENOMIC DNA]</scope>
    <source>
        <strain evidence="1">A1-1</strain>
    </source>
</reference>